<dbReference type="PROSITE" id="PS00070">
    <property type="entry name" value="ALDEHYDE_DEHYDR_CYS"/>
    <property type="match status" value="1"/>
</dbReference>
<dbReference type="InterPro" id="IPR016160">
    <property type="entry name" value="Ald_DH_CS_CYS"/>
</dbReference>
<dbReference type="InterPro" id="IPR015590">
    <property type="entry name" value="Aldehyde_DH_dom"/>
</dbReference>
<evidence type="ECO:0000313" key="7">
    <source>
        <dbReference type="Proteomes" id="UP001300502"/>
    </source>
</evidence>
<protein>
    <recommendedName>
        <fullName evidence="5">Aldehyde dehydrogenase domain-containing protein</fullName>
    </recommendedName>
</protein>
<proteinExistence type="inferred from homology"/>
<dbReference type="InterPro" id="IPR016162">
    <property type="entry name" value="Ald_DH_N"/>
</dbReference>
<name>A0AAV9IFW6_9RHOD</name>
<accession>A0AAV9IFW6</accession>
<dbReference type="SUPFAM" id="SSF53720">
    <property type="entry name" value="ALDH-like"/>
    <property type="match status" value="1"/>
</dbReference>
<evidence type="ECO:0000256" key="4">
    <source>
        <dbReference type="RuleBase" id="RU003345"/>
    </source>
</evidence>
<comment type="similarity">
    <text evidence="1 4">Belongs to the aldehyde dehydrogenase family.</text>
</comment>
<keyword evidence="7" id="KW-1185">Reference proteome</keyword>
<dbReference type="InterPro" id="IPR016161">
    <property type="entry name" value="Ald_DH/histidinol_DH"/>
</dbReference>
<organism evidence="6 7">
    <name type="scientific">Galdieria yellowstonensis</name>
    <dbReference type="NCBI Taxonomy" id="3028027"/>
    <lineage>
        <taxon>Eukaryota</taxon>
        <taxon>Rhodophyta</taxon>
        <taxon>Bangiophyceae</taxon>
        <taxon>Galdieriales</taxon>
        <taxon>Galdieriaceae</taxon>
        <taxon>Galdieria</taxon>
    </lineage>
</organism>
<dbReference type="FunFam" id="3.40.309.10:FF:000012">
    <property type="entry name" value="Betaine aldehyde dehydrogenase"/>
    <property type="match status" value="1"/>
</dbReference>
<reference evidence="6 7" key="1">
    <citation type="submission" date="2022-07" db="EMBL/GenBank/DDBJ databases">
        <title>Genome-wide signatures of adaptation to extreme environments.</title>
        <authorList>
            <person name="Cho C.H."/>
            <person name="Yoon H.S."/>
        </authorList>
    </citation>
    <scope>NUCLEOTIDE SEQUENCE [LARGE SCALE GENOMIC DNA]</scope>
    <source>
        <strain evidence="6 7">108.79 E11</strain>
    </source>
</reference>
<comment type="caution">
    <text evidence="6">The sequence shown here is derived from an EMBL/GenBank/DDBJ whole genome shotgun (WGS) entry which is preliminary data.</text>
</comment>
<sequence>MTDRVFSRPGEPGCLVNFRPKYENFIGNQWIPPVKGNYFDNISPVDGKAFCKCANSTSEDVEVAIEYAYRCWQSWKRTSAQDRAKVLYQIAQVIEDNKEKLAVAEVWDNGKPIREALSEDIPDAATHFRYFAAAIATQEGFLSEINENLVAYHFYEPLGVVALIIPWNYPILMASWKLAPAIAAGNCAILKPAEQTPASIMVLMELLVDVIPPGLINILTGYGPQVGKPLALHPKIKKVAFTGETTTGQEIMKYVSQNIIPVTLELGGKSPNIFFEDVASENDEFFEKAVEGCAMFVLNQGEVCTCPSRALVHESIYDKFVEKLISILRNIKQGNPLSMETMVGAQVSSEQLEKIRYYIELGKKEGAERVFGGNGKKVVEGQLQDGYFIEPTIFKGDNKMRIFQEEIFGPVLSITTFRTEEEAIKIANDTSYGLAAGVWTRDNSRGYRVCRQLEAGRVWLNCYNEFPAHSAFGGYKKSGFGRECHKIALEHYQQIKNIIVDYKRKPLKLF</sequence>
<dbReference type="PANTHER" id="PTHR43111">
    <property type="entry name" value="ALDEHYDE DEHYDROGENASE B-RELATED"/>
    <property type="match status" value="1"/>
</dbReference>
<gene>
    <name evidence="6" type="ORF">GAYE_SCF23G4259</name>
</gene>
<dbReference type="PROSITE" id="PS00687">
    <property type="entry name" value="ALDEHYDE_DEHYDR_GLU"/>
    <property type="match status" value="1"/>
</dbReference>
<evidence type="ECO:0000259" key="5">
    <source>
        <dbReference type="Pfam" id="PF00171"/>
    </source>
</evidence>
<feature type="active site" evidence="3">
    <location>
        <position position="265"/>
    </location>
</feature>
<evidence type="ECO:0000256" key="1">
    <source>
        <dbReference type="ARBA" id="ARBA00009986"/>
    </source>
</evidence>
<evidence type="ECO:0000256" key="2">
    <source>
        <dbReference type="ARBA" id="ARBA00023002"/>
    </source>
</evidence>
<evidence type="ECO:0000256" key="3">
    <source>
        <dbReference type="PROSITE-ProRule" id="PRU10007"/>
    </source>
</evidence>
<dbReference type="FunFam" id="3.40.605.10:FF:000001">
    <property type="entry name" value="Aldehyde dehydrogenase 1"/>
    <property type="match status" value="1"/>
</dbReference>
<dbReference type="Gene3D" id="3.40.605.10">
    <property type="entry name" value="Aldehyde Dehydrogenase, Chain A, domain 1"/>
    <property type="match status" value="1"/>
</dbReference>
<keyword evidence="2 4" id="KW-0560">Oxidoreductase</keyword>
<dbReference type="Gene3D" id="3.40.309.10">
    <property type="entry name" value="Aldehyde Dehydrogenase, Chain A, domain 2"/>
    <property type="match status" value="1"/>
</dbReference>
<dbReference type="PANTHER" id="PTHR43111:SF1">
    <property type="entry name" value="ALDEHYDE DEHYDROGENASE B-RELATED"/>
    <property type="match status" value="1"/>
</dbReference>
<dbReference type="GO" id="GO:0016620">
    <property type="term" value="F:oxidoreductase activity, acting on the aldehyde or oxo group of donors, NAD or NADP as acceptor"/>
    <property type="evidence" value="ECO:0007669"/>
    <property type="project" value="InterPro"/>
</dbReference>
<evidence type="ECO:0000313" key="6">
    <source>
        <dbReference type="EMBL" id="KAK4526345.1"/>
    </source>
</evidence>
<dbReference type="EMBL" id="JANCYU010000039">
    <property type="protein sequence ID" value="KAK4526345.1"/>
    <property type="molecule type" value="Genomic_DNA"/>
</dbReference>
<dbReference type="InterPro" id="IPR029510">
    <property type="entry name" value="Ald_DH_CS_GLU"/>
</dbReference>
<dbReference type="AlphaFoldDB" id="A0AAV9IFW6"/>
<dbReference type="InterPro" id="IPR016163">
    <property type="entry name" value="Ald_DH_C"/>
</dbReference>
<feature type="domain" description="Aldehyde dehydrogenase" evidence="5">
    <location>
        <begin position="30"/>
        <end position="498"/>
    </location>
</feature>
<dbReference type="Proteomes" id="UP001300502">
    <property type="component" value="Unassembled WGS sequence"/>
</dbReference>
<dbReference type="Pfam" id="PF00171">
    <property type="entry name" value="Aldedh"/>
    <property type="match status" value="1"/>
</dbReference>